<dbReference type="Proteomes" id="UP000218615">
    <property type="component" value="Unassembled WGS sequence"/>
</dbReference>
<accession>A0A284VIP5</accession>
<organism evidence="2 3">
    <name type="scientific">Candidatus Methanoperedens nitratireducens</name>
    <dbReference type="NCBI Taxonomy" id="1392998"/>
    <lineage>
        <taxon>Archaea</taxon>
        <taxon>Methanobacteriati</taxon>
        <taxon>Methanobacteriota</taxon>
        <taxon>Stenosarchaea group</taxon>
        <taxon>Methanomicrobia</taxon>
        <taxon>Methanosarcinales</taxon>
        <taxon>ANME-2 cluster</taxon>
        <taxon>Candidatus Methanoperedentaceae</taxon>
        <taxon>Candidatus Methanoperedens</taxon>
    </lineage>
</organism>
<keyword evidence="3" id="KW-1185">Reference proteome</keyword>
<dbReference type="InterPro" id="IPR013561">
    <property type="entry name" value="FilR1_middle_dom"/>
</dbReference>
<dbReference type="RefSeq" id="WP_306453610.1">
    <property type="nucleotide sequence ID" value="NZ_FZMP01000010.1"/>
</dbReference>
<evidence type="ECO:0000259" key="1">
    <source>
        <dbReference type="Pfam" id="PF08350"/>
    </source>
</evidence>
<sequence>MVTDENIKVGMTVTDRCLSLGLYKKDGVTYDTTTDLFSFNRRAIEWGRRLFEYYHQRSDILEI</sequence>
<dbReference type="AlphaFoldDB" id="A0A284VIP5"/>
<dbReference type="EMBL" id="FZMP01000010">
    <property type="protein sequence ID" value="SNQ59143.1"/>
    <property type="molecule type" value="Genomic_DNA"/>
</dbReference>
<gene>
    <name evidence="2" type="ORF">MNV_1070033</name>
</gene>
<name>A0A284VIP5_9EURY</name>
<proteinExistence type="predicted"/>
<reference evidence="3" key="1">
    <citation type="submission" date="2017-06" db="EMBL/GenBank/DDBJ databases">
        <authorList>
            <person name="Cremers G."/>
        </authorList>
    </citation>
    <scope>NUCLEOTIDE SEQUENCE [LARGE SCALE GENOMIC DNA]</scope>
</reference>
<dbReference type="Pfam" id="PF08350">
    <property type="entry name" value="FilR1_middle"/>
    <property type="match status" value="1"/>
</dbReference>
<protein>
    <recommendedName>
        <fullName evidence="1">Methanogenesis regulatory protein FilR1 middle domain-containing protein</fullName>
    </recommendedName>
</protein>
<feature type="domain" description="Methanogenesis regulatory protein FilR1 middle" evidence="1">
    <location>
        <begin position="2"/>
        <end position="56"/>
    </location>
</feature>
<evidence type="ECO:0000313" key="2">
    <source>
        <dbReference type="EMBL" id="SNQ59143.1"/>
    </source>
</evidence>
<evidence type="ECO:0000313" key="3">
    <source>
        <dbReference type="Proteomes" id="UP000218615"/>
    </source>
</evidence>